<sequence length="134" mass="15448">MYIRFRAYQCSYADLTIRVKFKSKKPTAKLKKAGKNEQRKAAMAVESSKTTIKRFTYDWLIRFAELHPIQSRHADISPWFGELLTKYHKLDVSTAECFAIIGNDYWEATGDIFIAKSSDDSVIEIREKNVSSVS</sequence>
<keyword evidence="1" id="KW-1185">Reference proteome</keyword>
<reference evidence="1" key="1">
    <citation type="journal article" date="2013" name="Genetics">
        <title>The draft genome and transcriptome of Panagrellus redivivus are shaped by the harsh demands of a free-living lifestyle.</title>
        <authorList>
            <person name="Srinivasan J."/>
            <person name="Dillman A.R."/>
            <person name="Macchietto M.G."/>
            <person name="Heikkinen L."/>
            <person name="Lakso M."/>
            <person name="Fracchia K.M."/>
            <person name="Antoshechkin I."/>
            <person name="Mortazavi A."/>
            <person name="Wong G."/>
            <person name="Sternberg P.W."/>
        </authorList>
    </citation>
    <scope>NUCLEOTIDE SEQUENCE [LARGE SCALE GENOMIC DNA]</scope>
    <source>
        <strain evidence="1">MT8872</strain>
    </source>
</reference>
<reference evidence="2" key="2">
    <citation type="submission" date="2020-10" db="UniProtKB">
        <authorList>
            <consortium name="WormBaseParasite"/>
        </authorList>
    </citation>
    <scope>IDENTIFICATION</scope>
</reference>
<proteinExistence type="predicted"/>
<evidence type="ECO:0000313" key="1">
    <source>
        <dbReference type="Proteomes" id="UP000492821"/>
    </source>
</evidence>
<dbReference type="Proteomes" id="UP000492821">
    <property type="component" value="Unassembled WGS sequence"/>
</dbReference>
<name>A0A7E4VMP1_PANRE</name>
<dbReference type="WBParaSite" id="Pan_g22426.t1">
    <property type="protein sequence ID" value="Pan_g22426.t1"/>
    <property type="gene ID" value="Pan_g22426"/>
</dbReference>
<protein>
    <submittedName>
        <fullName evidence="2">HTH CENPB-type domain-containing protein</fullName>
    </submittedName>
</protein>
<evidence type="ECO:0000313" key="2">
    <source>
        <dbReference type="WBParaSite" id="Pan_g22426.t1"/>
    </source>
</evidence>
<organism evidence="1 2">
    <name type="scientific">Panagrellus redivivus</name>
    <name type="common">Microworm</name>
    <dbReference type="NCBI Taxonomy" id="6233"/>
    <lineage>
        <taxon>Eukaryota</taxon>
        <taxon>Metazoa</taxon>
        <taxon>Ecdysozoa</taxon>
        <taxon>Nematoda</taxon>
        <taxon>Chromadorea</taxon>
        <taxon>Rhabditida</taxon>
        <taxon>Tylenchina</taxon>
        <taxon>Panagrolaimomorpha</taxon>
        <taxon>Panagrolaimoidea</taxon>
        <taxon>Panagrolaimidae</taxon>
        <taxon>Panagrellus</taxon>
    </lineage>
</organism>
<accession>A0A7E4VMP1</accession>
<dbReference type="AlphaFoldDB" id="A0A7E4VMP1"/>